<evidence type="ECO:0000313" key="2">
    <source>
        <dbReference type="EMBL" id="AVP98916.1"/>
    </source>
</evidence>
<accession>A0A2P1PVP1</accession>
<sequence length="261" mass="28738">MRDLLRAGFRALGFDIFRYPKGCEQLEAHLRLLVPRRGVDVLFDVGANRGQFAAQLRRIHPALQIHSFEPHPAACAALRGCAANHPSWHVYAFGLGRSAGRAELTCYATDTFSSVLPINALGRQRFSTELRPIDSVEIALRTLADVIENDLRGVCGNRPMLKLDTQGLDFDVLQGAGSWLDRFDLVVTEASLRPIYERAARFGDILEFLTARGFTLSGFFPVSRADDFSVIEADVVFVRQYSVADSGQLGTDDTHPGSSPG</sequence>
<dbReference type="InterPro" id="IPR006342">
    <property type="entry name" value="FkbM_mtfrase"/>
</dbReference>
<protein>
    <recommendedName>
        <fullName evidence="1">Methyltransferase FkbM domain-containing protein</fullName>
    </recommendedName>
</protein>
<evidence type="ECO:0000313" key="3">
    <source>
        <dbReference type="Proteomes" id="UP000241074"/>
    </source>
</evidence>
<dbReference type="PANTHER" id="PTHR36973">
    <property type="entry name" value="SLL1456 PROTEIN-RELATED"/>
    <property type="match status" value="1"/>
</dbReference>
<feature type="domain" description="Methyltransferase FkbM" evidence="1">
    <location>
        <begin position="44"/>
        <end position="215"/>
    </location>
</feature>
<name>A0A2P1PVP1_9GAMM</name>
<proteinExistence type="predicted"/>
<keyword evidence="3" id="KW-1185">Reference proteome</keyword>
<dbReference type="Gene3D" id="3.40.50.150">
    <property type="entry name" value="Vaccinia Virus protein VP39"/>
    <property type="match status" value="1"/>
</dbReference>
<dbReference type="GO" id="GO:0008171">
    <property type="term" value="F:O-methyltransferase activity"/>
    <property type="evidence" value="ECO:0007669"/>
    <property type="project" value="TreeGrafter"/>
</dbReference>
<gene>
    <name evidence="2" type="ORF">C7S18_17785</name>
</gene>
<dbReference type="InterPro" id="IPR053188">
    <property type="entry name" value="FkbM_Methyltransferase"/>
</dbReference>
<dbReference type="RefSeq" id="WP_106892834.1">
    <property type="nucleotide sequence ID" value="NZ_CP027860.1"/>
</dbReference>
<dbReference type="InterPro" id="IPR029063">
    <property type="entry name" value="SAM-dependent_MTases_sf"/>
</dbReference>
<reference evidence="2 3" key="1">
    <citation type="submission" date="2018-03" db="EMBL/GenBank/DDBJ databases">
        <title>Ahniella affigens gen. nov., sp. nov., a gammaproteobacterium isolated from sandy soil near a stream.</title>
        <authorList>
            <person name="Ko Y."/>
            <person name="Kim J.-H."/>
        </authorList>
    </citation>
    <scope>NUCLEOTIDE SEQUENCE [LARGE SCALE GENOMIC DNA]</scope>
    <source>
        <strain evidence="2 3">D13</strain>
    </source>
</reference>
<evidence type="ECO:0000259" key="1">
    <source>
        <dbReference type="Pfam" id="PF05050"/>
    </source>
</evidence>
<dbReference type="Proteomes" id="UP000241074">
    <property type="component" value="Chromosome"/>
</dbReference>
<dbReference type="PANTHER" id="PTHR36973:SF4">
    <property type="entry name" value="NODULATION PROTEIN"/>
    <property type="match status" value="1"/>
</dbReference>
<dbReference type="EMBL" id="CP027860">
    <property type="protein sequence ID" value="AVP98916.1"/>
    <property type="molecule type" value="Genomic_DNA"/>
</dbReference>
<reference evidence="2 3" key="2">
    <citation type="submission" date="2018-03" db="EMBL/GenBank/DDBJ databases">
        <authorList>
            <person name="Keele B.F."/>
        </authorList>
    </citation>
    <scope>NUCLEOTIDE SEQUENCE [LARGE SCALE GENOMIC DNA]</scope>
    <source>
        <strain evidence="2 3">D13</strain>
    </source>
</reference>
<dbReference type="AlphaFoldDB" id="A0A2P1PVP1"/>
<organism evidence="2 3">
    <name type="scientific">Ahniella affigens</name>
    <dbReference type="NCBI Taxonomy" id="2021234"/>
    <lineage>
        <taxon>Bacteria</taxon>
        <taxon>Pseudomonadati</taxon>
        <taxon>Pseudomonadota</taxon>
        <taxon>Gammaproteobacteria</taxon>
        <taxon>Lysobacterales</taxon>
        <taxon>Rhodanobacteraceae</taxon>
        <taxon>Ahniella</taxon>
    </lineage>
</organism>
<dbReference type="Pfam" id="PF05050">
    <property type="entry name" value="Methyltransf_21"/>
    <property type="match status" value="1"/>
</dbReference>
<dbReference type="KEGG" id="xba:C7S18_17785"/>
<dbReference type="OrthoDB" id="4104638at2"/>
<dbReference type="SUPFAM" id="SSF53335">
    <property type="entry name" value="S-adenosyl-L-methionine-dependent methyltransferases"/>
    <property type="match status" value="1"/>
</dbReference>
<dbReference type="NCBIfam" id="TIGR01444">
    <property type="entry name" value="fkbM_fam"/>
    <property type="match status" value="1"/>
</dbReference>